<dbReference type="InterPro" id="IPR042007">
    <property type="entry name" value="Sortase_A"/>
</dbReference>
<feature type="transmembrane region" description="Helical" evidence="5">
    <location>
        <begin position="12"/>
        <end position="31"/>
    </location>
</feature>
<evidence type="ECO:0000313" key="7">
    <source>
        <dbReference type="Proteomes" id="UP000050973"/>
    </source>
</evidence>
<accession>A0A0R1WH78</accession>
<dbReference type="GeneID" id="78174999"/>
<organism evidence="6 7">
    <name type="scientific">Limosilactobacillus oris DSM 4864</name>
    <dbReference type="NCBI Taxonomy" id="1423779"/>
    <lineage>
        <taxon>Bacteria</taxon>
        <taxon>Bacillati</taxon>
        <taxon>Bacillota</taxon>
        <taxon>Bacilli</taxon>
        <taxon>Lactobacillales</taxon>
        <taxon>Lactobacillaceae</taxon>
        <taxon>Limosilactobacillus</taxon>
    </lineage>
</organism>
<dbReference type="RefSeq" id="WP_003713987.1">
    <property type="nucleotide sequence ID" value="NZ_AZGE01000017.1"/>
</dbReference>
<sequence>MEKKKKRGLPNWLRWTLVVILLVISLCLIFNQQIKEQLVGNYRPTITQQTIKRDAAKKATYNYSDVQDLNLQTVAKVRAQKQPINIIGEITVPAADMTIPIANGVNNTTLALAAGTMRPDMKMGQGNYALAGHNMAHGSKILFSPLYYHAKVGQMVYITDLKRVYEYKLYQRTFIEPTQVEVVNDTPQKIITLITCNANGERRLMLRGRFIKSEPFKQAPQNVQKNFSNKYTTGRNS</sequence>
<dbReference type="InterPro" id="IPR005754">
    <property type="entry name" value="Sortase"/>
</dbReference>
<proteinExistence type="predicted"/>
<dbReference type="Pfam" id="PF04203">
    <property type="entry name" value="Sortase"/>
    <property type="match status" value="1"/>
</dbReference>
<dbReference type="GO" id="GO:0008234">
    <property type="term" value="F:cysteine-type peptidase activity"/>
    <property type="evidence" value="ECO:0007669"/>
    <property type="project" value="UniProtKB-KW"/>
</dbReference>
<feature type="active site" description="Acyl-thioester intermediate" evidence="4">
    <location>
        <position position="196"/>
    </location>
</feature>
<evidence type="ECO:0000256" key="3">
    <source>
        <dbReference type="ARBA" id="ARBA00022807"/>
    </source>
</evidence>
<keyword evidence="2" id="KW-0378">Hydrolase</keyword>
<dbReference type="CDD" id="cd06165">
    <property type="entry name" value="Sortase_A"/>
    <property type="match status" value="1"/>
</dbReference>
<dbReference type="Proteomes" id="UP000050973">
    <property type="component" value="Unassembled WGS sequence"/>
</dbReference>
<dbReference type="Gene3D" id="2.40.260.10">
    <property type="entry name" value="Sortase"/>
    <property type="match status" value="1"/>
</dbReference>
<dbReference type="AlphaFoldDB" id="A0A0R1WH78"/>
<dbReference type="SUPFAM" id="SSF63817">
    <property type="entry name" value="Sortase"/>
    <property type="match status" value="1"/>
</dbReference>
<dbReference type="PATRIC" id="fig|1423779.3.peg.577"/>
<keyword evidence="5" id="KW-0472">Membrane</keyword>
<dbReference type="NCBIfam" id="TIGR01076">
    <property type="entry name" value="sortase_fam"/>
    <property type="match status" value="1"/>
</dbReference>
<evidence type="ECO:0000256" key="5">
    <source>
        <dbReference type="SAM" id="Phobius"/>
    </source>
</evidence>
<evidence type="ECO:0000256" key="1">
    <source>
        <dbReference type="ARBA" id="ARBA00022670"/>
    </source>
</evidence>
<comment type="caution">
    <text evidence="6">The sequence shown here is derived from an EMBL/GenBank/DDBJ whole genome shotgun (WGS) entry which is preliminary data.</text>
</comment>
<evidence type="ECO:0000313" key="6">
    <source>
        <dbReference type="EMBL" id="KRM15019.1"/>
    </source>
</evidence>
<reference evidence="6 7" key="1">
    <citation type="journal article" date="2015" name="Genome Announc.">
        <title>Expanding the biotechnology potential of lactobacilli through comparative genomics of 213 strains and associated genera.</title>
        <authorList>
            <person name="Sun Z."/>
            <person name="Harris H.M."/>
            <person name="McCann A."/>
            <person name="Guo C."/>
            <person name="Argimon S."/>
            <person name="Zhang W."/>
            <person name="Yang X."/>
            <person name="Jeffery I.B."/>
            <person name="Cooney J.C."/>
            <person name="Kagawa T.F."/>
            <person name="Liu W."/>
            <person name="Song Y."/>
            <person name="Salvetti E."/>
            <person name="Wrobel A."/>
            <person name="Rasinkangas P."/>
            <person name="Parkhill J."/>
            <person name="Rea M.C."/>
            <person name="O'Sullivan O."/>
            <person name="Ritari J."/>
            <person name="Douillard F.P."/>
            <person name="Paul Ross R."/>
            <person name="Yang R."/>
            <person name="Briner A.E."/>
            <person name="Felis G.E."/>
            <person name="de Vos W.M."/>
            <person name="Barrangou R."/>
            <person name="Klaenhammer T.R."/>
            <person name="Caufield P.W."/>
            <person name="Cui Y."/>
            <person name="Zhang H."/>
            <person name="O'Toole P.W."/>
        </authorList>
    </citation>
    <scope>NUCLEOTIDE SEQUENCE [LARGE SCALE GENOMIC DNA]</scope>
    <source>
        <strain evidence="6 7">DSM 4864</strain>
    </source>
</reference>
<protein>
    <submittedName>
        <fullName evidence="6">Sortase family protein</fullName>
    </submittedName>
</protein>
<name>A0A0R1WH78_9LACO</name>
<dbReference type="EMBL" id="AZGE01000017">
    <property type="protein sequence ID" value="KRM15019.1"/>
    <property type="molecule type" value="Genomic_DNA"/>
</dbReference>
<keyword evidence="1" id="KW-0645">Protease</keyword>
<keyword evidence="3" id="KW-0788">Thiol protease</keyword>
<gene>
    <name evidence="6" type="ORF">FC49_GL000568</name>
</gene>
<keyword evidence="5" id="KW-1133">Transmembrane helix</keyword>
<evidence type="ECO:0000256" key="2">
    <source>
        <dbReference type="ARBA" id="ARBA00022801"/>
    </source>
</evidence>
<dbReference type="InterPro" id="IPR023365">
    <property type="entry name" value="Sortase_dom-sf"/>
</dbReference>
<evidence type="ECO:0000256" key="4">
    <source>
        <dbReference type="PIRSR" id="PIRSR605754-1"/>
    </source>
</evidence>
<keyword evidence="5" id="KW-0812">Transmembrane</keyword>
<feature type="active site" description="Proton donor/acceptor" evidence="4">
    <location>
        <position position="133"/>
    </location>
</feature>
<dbReference type="GO" id="GO:0006508">
    <property type="term" value="P:proteolysis"/>
    <property type="evidence" value="ECO:0007669"/>
    <property type="project" value="UniProtKB-KW"/>
</dbReference>